<organism evidence="2 3">
    <name type="scientific">Ancylostoma ceylanicum</name>
    <dbReference type="NCBI Taxonomy" id="53326"/>
    <lineage>
        <taxon>Eukaryota</taxon>
        <taxon>Metazoa</taxon>
        <taxon>Ecdysozoa</taxon>
        <taxon>Nematoda</taxon>
        <taxon>Chromadorea</taxon>
        <taxon>Rhabditida</taxon>
        <taxon>Rhabditina</taxon>
        <taxon>Rhabditomorpha</taxon>
        <taxon>Strongyloidea</taxon>
        <taxon>Ancylostomatidae</taxon>
        <taxon>Ancylostomatinae</taxon>
        <taxon>Ancylostoma</taxon>
    </lineage>
</organism>
<proteinExistence type="predicted"/>
<dbReference type="GO" id="GO:0005576">
    <property type="term" value="C:extracellular region"/>
    <property type="evidence" value="ECO:0007669"/>
    <property type="project" value="InterPro"/>
</dbReference>
<dbReference type="InterPro" id="IPR018244">
    <property type="entry name" value="Allrgn_V5/Tpx1_CS"/>
</dbReference>
<accession>A0A0D6M9Y4</accession>
<dbReference type="Proteomes" id="UP000054495">
    <property type="component" value="Unassembled WGS sequence"/>
</dbReference>
<dbReference type="SUPFAM" id="SSF55797">
    <property type="entry name" value="PR-1-like"/>
    <property type="match status" value="1"/>
</dbReference>
<dbReference type="EMBL" id="KE124797">
    <property type="protein sequence ID" value="EPB79266.1"/>
    <property type="molecule type" value="Genomic_DNA"/>
</dbReference>
<gene>
    <name evidence="2" type="ORF">ANCCEY_01689</name>
</gene>
<keyword evidence="3" id="KW-1185">Reference proteome</keyword>
<feature type="domain" description="SCP" evidence="1">
    <location>
        <begin position="1"/>
        <end position="74"/>
    </location>
</feature>
<evidence type="ECO:0000313" key="2">
    <source>
        <dbReference type="EMBL" id="EPB79266.1"/>
    </source>
</evidence>
<evidence type="ECO:0000313" key="3">
    <source>
        <dbReference type="Proteomes" id="UP000054495"/>
    </source>
</evidence>
<dbReference type="InterPro" id="IPR014044">
    <property type="entry name" value="CAP_dom"/>
</dbReference>
<dbReference type="PROSITE" id="PS01010">
    <property type="entry name" value="CRISP_2"/>
    <property type="match status" value="1"/>
</dbReference>
<dbReference type="AlphaFoldDB" id="A0A0D6M9Y4"/>
<reference evidence="2 3" key="1">
    <citation type="submission" date="2013-05" db="EMBL/GenBank/DDBJ databases">
        <title>Draft genome of the parasitic nematode Anyclostoma ceylanicum.</title>
        <authorList>
            <person name="Mitreva M."/>
        </authorList>
    </citation>
    <scope>NUCLEOTIDE SEQUENCE [LARGE SCALE GENOMIC DNA]</scope>
</reference>
<protein>
    <recommendedName>
        <fullName evidence="1">SCP domain-containing protein</fullName>
    </recommendedName>
</protein>
<dbReference type="Gene3D" id="3.40.33.10">
    <property type="entry name" value="CAP"/>
    <property type="match status" value="1"/>
</dbReference>
<dbReference type="SMART" id="SM00198">
    <property type="entry name" value="SCP"/>
    <property type="match status" value="1"/>
</dbReference>
<dbReference type="Pfam" id="PF00188">
    <property type="entry name" value="CAP"/>
    <property type="match status" value="1"/>
</dbReference>
<dbReference type="InterPro" id="IPR035940">
    <property type="entry name" value="CAP_sf"/>
</dbReference>
<name>A0A0D6M9Y4_9BILA</name>
<evidence type="ECO:0000259" key="1">
    <source>
        <dbReference type="SMART" id="SM00198"/>
    </source>
</evidence>
<sequence>MDYASTCALTKSPENERKGYGENVFIYNVPNAVPADAFKAMAWANSVKIGCGIQTCGMKSFVVCRYSPPGNVLNQTIYPIGDVCSGCKAACNESEGLCM</sequence>